<protein>
    <submittedName>
        <fullName evidence="2">Uncharacterized protein</fullName>
    </submittedName>
</protein>
<name>A0A7T5UFT1_9BACT</name>
<feature type="compositionally biased region" description="Polar residues" evidence="1">
    <location>
        <begin position="133"/>
        <end position="151"/>
    </location>
</feature>
<dbReference type="AlphaFoldDB" id="A0A7T5UFT1"/>
<evidence type="ECO:0000313" key="2">
    <source>
        <dbReference type="EMBL" id="QQG35509.1"/>
    </source>
</evidence>
<reference evidence="2 3" key="1">
    <citation type="submission" date="2020-07" db="EMBL/GenBank/DDBJ databases">
        <title>Huge and variable diversity of episymbiotic CPR bacteria and DPANN archaea in groundwater ecosystems.</title>
        <authorList>
            <person name="He C.Y."/>
            <person name="Keren R."/>
            <person name="Whittaker M."/>
            <person name="Farag I.F."/>
            <person name="Doudna J."/>
            <person name="Cate J.H.D."/>
            <person name="Banfield J.F."/>
        </authorList>
    </citation>
    <scope>NUCLEOTIDE SEQUENCE [LARGE SCALE GENOMIC DNA]</scope>
    <source>
        <strain evidence="2">NC_groundwater_70_Ag_B-0.1um_54_66</strain>
    </source>
</reference>
<dbReference type="Proteomes" id="UP000595362">
    <property type="component" value="Chromosome"/>
</dbReference>
<proteinExistence type="predicted"/>
<gene>
    <name evidence="2" type="ORF">HYS17_08195</name>
</gene>
<feature type="region of interest" description="Disordered" evidence="1">
    <location>
        <begin position="126"/>
        <end position="151"/>
    </location>
</feature>
<organism evidence="2 3">
    <name type="scientific">Micavibrio aeruginosavorus</name>
    <dbReference type="NCBI Taxonomy" id="349221"/>
    <lineage>
        <taxon>Bacteria</taxon>
        <taxon>Pseudomonadati</taxon>
        <taxon>Bdellovibrionota</taxon>
        <taxon>Bdellovibrionia</taxon>
        <taxon>Bdellovibrionales</taxon>
        <taxon>Pseudobdellovibrionaceae</taxon>
        <taxon>Micavibrio</taxon>
    </lineage>
</organism>
<sequence length="151" mass="17187">MRLLARLWALNAKEPATSLTVEEELEQFANDISAFFDLPWDGVKRVQAATADTKENLKTLQDYSKRQDEEHTTYCRGLPIPPLYYWSYRVEHTATAMQLLGYGEDVIKTHKAQIILAHAQHFHPDTRKKAAVQLQQTAEQPSNSLQPTPPG</sequence>
<evidence type="ECO:0000313" key="3">
    <source>
        <dbReference type="Proteomes" id="UP000595362"/>
    </source>
</evidence>
<accession>A0A7T5UFT1</accession>
<evidence type="ECO:0000256" key="1">
    <source>
        <dbReference type="SAM" id="MobiDB-lite"/>
    </source>
</evidence>
<dbReference type="EMBL" id="CP066681">
    <property type="protein sequence ID" value="QQG35509.1"/>
    <property type="molecule type" value="Genomic_DNA"/>
</dbReference>